<gene>
    <name evidence="1" type="ORF">IFM89_033282</name>
</gene>
<evidence type="ECO:0000313" key="1">
    <source>
        <dbReference type="EMBL" id="KAF9602984.1"/>
    </source>
</evidence>
<dbReference type="Proteomes" id="UP000631114">
    <property type="component" value="Unassembled WGS sequence"/>
</dbReference>
<reference evidence="1 2" key="1">
    <citation type="submission" date="2020-10" db="EMBL/GenBank/DDBJ databases">
        <title>The Coptis chinensis genome and diversification of protoberbering-type alkaloids.</title>
        <authorList>
            <person name="Wang B."/>
            <person name="Shu S."/>
            <person name="Song C."/>
            <person name="Liu Y."/>
        </authorList>
    </citation>
    <scope>NUCLEOTIDE SEQUENCE [LARGE SCALE GENOMIC DNA]</scope>
    <source>
        <strain evidence="1">HL-2020</strain>
        <tissue evidence="1">Leaf</tissue>
    </source>
</reference>
<evidence type="ECO:0000313" key="2">
    <source>
        <dbReference type="Proteomes" id="UP000631114"/>
    </source>
</evidence>
<organism evidence="1 2">
    <name type="scientific">Coptis chinensis</name>
    <dbReference type="NCBI Taxonomy" id="261450"/>
    <lineage>
        <taxon>Eukaryota</taxon>
        <taxon>Viridiplantae</taxon>
        <taxon>Streptophyta</taxon>
        <taxon>Embryophyta</taxon>
        <taxon>Tracheophyta</taxon>
        <taxon>Spermatophyta</taxon>
        <taxon>Magnoliopsida</taxon>
        <taxon>Ranunculales</taxon>
        <taxon>Ranunculaceae</taxon>
        <taxon>Coptidoideae</taxon>
        <taxon>Coptis</taxon>
    </lineage>
</organism>
<proteinExistence type="predicted"/>
<dbReference type="EMBL" id="JADFTS010000006">
    <property type="protein sequence ID" value="KAF9602984.1"/>
    <property type="molecule type" value="Genomic_DNA"/>
</dbReference>
<accession>A0A835HP58</accession>
<dbReference type="AlphaFoldDB" id="A0A835HP58"/>
<protein>
    <recommendedName>
        <fullName evidence="3">RNase H type-1 domain-containing protein</fullName>
    </recommendedName>
</protein>
<evidence type="ECO:0008006" key="3">
    <source>
        <dbReference type="Google" id="ProtNLM"/>
    </source>
</evidence>
<name>A0A835HP58_9MAGN</name>
<keyword evidence="2" id="KW-1185">Reference proteome</keyword>
<comment type="caution">
    <text evidence="1">The sequence shown here is derived from an EMBL/GenBank/DDBJ whole genome shotgun (WGS) entry which is preliminary data.</text>
</comment>
<sequence>MQHHTKIANREDMLIKCQNESPLVQDLWRAAAITCLFVVWRNRNGVLYGSKKSSISSVMFQVRGVVKRAYDRSKKHMNNSTGDLEVLKAWKLPTKLKRAPRILECYWVAPPSTMIKVNADGCSRAVKSFQNDQVHWQIRAAWDKVKGLAEWIIVTNTWREVNFGADICSKEASHLAKGEKKWWDGRPAFVYRIEDMNTTYYRFVS</sequence>